<evidence type="ECO:0000313" key="3">
    <source>
        <dbReference type="Proteomes" id="UP000198584"/>
    </source>
</evidence>
<feature type="transmembrane region" description="Helical" evidence="1">
    <location>
        <begin position="35"/>
        <end position="58"/>
    </location>
</feature>
<dbReference type="EMBL" id="FNQR01000001">
    <property type="protein sequence ID" value="SDZ81985.1"/>
    <property type="molecule type" value="Genomic_DNA"/>
</dbReference>
<dbReference type="OrthoDB" id="2428753at2"/>
<organism evidence="2 3">
    <name type="scientific">Thalassobacillus cyri</name>
    <dbReference type="NCBI Taxonomy" id="571932"/>
    <lineage>
        <taxon>Bacteria</taxon>
        <taxon>Bacillati</taxon>
        <taxon>Bacillota</taxon>
        <taxon>Bacilli</taxon>
        <taxon>Bacillales</taxon>
        <taxon>Bacillaceae</taxon>
        <taxon>Thalassobacillus</taxon>
    </lineage>
</organism>
<reference evidence="2 3" key="1">
    <citation type="submission" date="2016-10" db="EMBL/GenBank/DDBJ databases">
        <authorList>
            <person name="de Groot N.N."/>
        </authorList>
    </citation>
    <scope>NUCLEOTIDE SEQUENCE [LARGE SCALE GENOMIC DNA]</scope>
    <source>
        <strain evidence="2 3">CCM7597</strain>
    </source>
</reference>
<evidence type="ECO:0000256" key="1">
    <source>
        <dbReference type="SAM" id="Phobius"/>
    </source>
</evidence>
<gene>
    <name evidence="2" type="ORF">SAMN05421743_101317</name>
</gene>
<evidence type="ECO:0000313" key="2">
    <source>
        <dbReference type="EMBL" id="SDZ81985.1"/>
    </source>
</evidence>
<dbReference type="STRING" id="571932.SAMN05421743_101317"/>
<sequence length="92" mass="10092">MTKKKAGILLGVTSILPVIISVIVFYILRGPDVDLHFIITVYSVLSVAGILLAILSWFMAKRWLLLLIGLVGNGFVLVFAYFLQLAMGISEP</sequence>
<feature type="transmembrane region" description="Helical" evidence="1">
    <location>
        <begin position="7"/>
        <end position="29"/>
    </location>
</feature>
<keyword evidence="1" id="KW-1133">Transmembrane helix</keyword>
<dbReference type="Proteomes" id="UP000198584">
    <property type="component" value="Unassembled WGS sequence"/>
</dbReference>
<name>A0A1H3W4E1_9BACI</name>
<proteinExistence type="predicted"/>
<feature type="transmembrane region" description="Helical" evidence="1">
    <location>
        <begin position="63"/>
        <end position="83"/>
    </location>
</feature>
<accession>A0A1H3W4E1</accession>
<keyword evidence="1" id="KW-0472">Membrane</keyword>
<protein>
    <submittedName>
        <fullName evidence="2">Uncharacterized protein</fullName>
    </submittedName>
</protein>
<keyword evidence="3" id="KW-1185">Reference proteome</keyword>
<dbReference type="RefSeq" id="WP_093041539.1">
    <property type="nucleotide sequence ID" value="NZ_FNQR01000001.1"/>
</dbReference>
<dbReference type="AlphaFoldDB" id="A0A1H3W4E1"/>
<keyword evidence="1" id="KW-0812">Transmembrane</keyword>